<proteinExistence type="inferred from homology"/>
<reference evidence="9" key="1">
    <citation type="journal article" date="2020" name="bioRxiv">
        <title>Hybrid origin of Populus tomentosa Carr. identified through genome sequencing and phylogenomic analysis.</title>
        <authorList>
            <person name="An X."/>
            <person name="Gao K."/>
            <person name="Chen Z."/>
            <person name="Li J."/>
            <person name="Yang X."/>
            <person name="Yang X."/>
            <person name="Zhou J."/>
            <person name="Guo T."/>
            <person name="Zhao T."/>
            <person name="Huang S."/>
            <person name="Miao D."/>
            <person name="Khan W.U."/>
            <person name="Rao P."/>
            <person name="Ye M."/>
            <person name="Lei B."/>
            <person name="Liao W."/>
            <person name="Wang J."/>
            <person name="Ji L."/>
            <person name="Li Y."/>
            <person name="Guo B."/>
            <person name="Mustafa N.S."/>
            <person name="Li S."/>
            <person name="Yun Q."/>
            <person name="Keller S.R."/>
            <person name="Mao J."/>
            <person name="Zhang R."/>
            <person name="Strauss S.H."/>
        </authorList>
    </citation>
    <scope>NUCLEOTIDE SEQUENCE</scope>
    <source>
        <strain evidence="9">GM15</strain>
        <tissue evidence="9">Leaf</tissue>
    </source>
</reference>
<evidence type="ECO:0000313" key="10">
    <source>
        <dbReference type="Proteomes" id="UP000886885"/>
    </source>
</evidence>
<dbReference type="Proteomes" id="UP000886885">
    <property type="component" value="Chromosome 3A"/>
</dbReference>
<keyword evidence="7" id="KW-0812">Transmembrane</keyword>
<name>A0A8X8A7F6_POPTO</name>
<evidence type="ECO:0000259" key="8">
    <source>
        <dbReference type="Pfam" id="PF26168"/>
    </source>
</evidence>
<dbReference type="CDD" id="cd03784">
    <property type="entry name" value="GT1_Gtf-like"/>
    <property type="match status" value="1"/>
</dbReference>
<evidence type="ECO:0000256" key="4">
    <source>
        <dbReference type="ARBA" id="ARBA00047606"/>
    </source>
</evidence>
<keyword evidence="7" id="KW-1133">Transmembrane helix</keyword>
<evidence type="ECO:0000256" key="6">
    <source>
        <dbReference type="RuleBase" id="RU362057"/>
    </source>
</evidence>
<keyword evidence="10" id="KW-1185">Reference proteome</keyword>
<comment type="catalytic activity">
    <reaction evidence="4">
        <text>an anthocyanidin + UDP-alpha-D-glucose + H(+) = an anthocyanidin 3-O-beta-D-glucoside + UDP</text>
        <dbReference type="Rhea" id="RHEA:20093"/>
        <dbReference type="ChEBI" id="CHEBI:15378"/>
        <dbReference type="ChEBI" id="CHEBI:16307"/>
        <dbReference type="ChEBI" id="CHEBI:58223"/>
        <dbReference type="ChEBI" id="CHEBI:58885"/>
        <dbReference type="ChEBI" id="CHEBI:143576"/>
        <dbReference type="EC" id="2.4.1.115"/>
    </reaction>
</comment>
<comment type="similarity">
    <text evidence="2 5">Belongs to the UDP-glycosyltransferase family.</text>
</comment>
<protein>
    <recommendedName>
        <fullName evidence="6">Glycosyltransferase</fullName>
        <ecNumber evidence="6">2.4.1.-</ecNumber>
    </recommendedName>
</protein>
<gene>
    <name evidence="9" type="ORF">POTOM_011290</name>
</gene>
<sequence>MVNRSHVLVVPLPGAGHINPMLQFSRRLVSKGLKVTFVITKFISKSRQLGSSIGPIQLDTISDGYDDGFNQAGSREPYLSSLHDVGPKTLSDLIKRYQTSSSPIHAVIYEPFLAWALDVAKDFVYLQLLFLHMLVLLITSFTMSTMKYSYPANVKMTMSQFANLDKADWILINTFYKLECEVVDTMSKVCPLLTIGPTIPSIYLDKSIDDEDDYGISLCEIDASLSINWLSTKPTASVVYVSFGSCATLSNKQMEEIAWGLKRSNFHFLWMVMDSEKGKIPEGFVEEVENKGLLVNWSPQVKVLANKVVGLFFTHCGWNSTIEALSLGVPMVTMPGWSDQQTNSKLVEDAWKVGVRAKVDEHGIVKREEIAICIKEVMEGDRGREMKMNSKKWKAGYRGYKRRKKQFDEKDRNNKYPSLQSDILLNYSINLEPIFDQAAVSLPSLENLEFSDLPSFVSDAGSYPAIRELLLGQFSNFLEARWLIWNSFNELEVEV</sequence>
<dbReference type="GO" id="GO:0080043">
    <property type="term" value="F:quercetin 3-O-glucosyltransferase activity"/>
    <property type="evidence" value="ECO:0007669"/>
    <property type="project" value="TreeGrafter"/>
</dbReference>
<dbReference type="Pfam" id="PF26168">
    <property type="entry name" value="Glyco_transf_N"/>
    <property type="match status" value="1"/>
</dbReference>
<dbReference type="PROSITE" id="PS00375">
    <property type="entry name" value="UDPGT"/>
    <property type="match status" value="1"/>
</dbReference>
<dbReference type="Pfam" id="PF00201">
    <property type="entry name" value="UDPGT"/>
    <property type="match status" value="1"/>
</dbReference>
<dbReference type="PANTHER" id="PTHR11926">
    <property type="entry name" value="GLUCOSYL/GLUCURONOSYL TRANSFERASES"/>
    <property type="match status" value="1"/>
</dbReference>
<comment type="pathway">
    <text evidence="1">Pigment biosynthesis; anthocyanin biosynthesis.</text>
</comment>
<dbReference type="GO" id="GO:0047213">
    <property type="term" value="F:anthocyanidin 3-O-glucosyltransferase activity"/>
    <property type="evidence" value="ECO:0007669"/>
    <property type="project" value="UniProtKB-EC"/>
</dbReference>
<feature type="transmembrane region" description="Helical" evidence="7">
    <location>
        <begin position="123"/>
        <end position="146"/>
    </location>
</feature>
<evidence type="ECO:0000256" key="7">
    <source>
        <dbReference type="SAM" id="Phobius"/>
    </source>
</evidence>
<evidence type="ECO:0000256" key="5">
    <source>
        <dbReference type="RuleBase" id="RU003718"/>
    </source>
</evidence>
<dbReference type="GO" id="GO:0080044">
    <property type="term" value="F:quercetin 7-O-glucosyltransferase activity"/>
    <property type="evidence" value="ECO:0007669"/>
    <property type="project" value="TreeGrafter"/>
</dbReference>
<evidence type="ECO:0000256" key="1">
    <source>
        <dbReference type="ARBA" id="ARBA00004935"/>
    </source>
</evidence>
<keyword evidence="7" id="KW-0472">Membrane</keyword>
<dbReference type="InterPro" id="IPR002213">
    <property type="entry name" value="UDP_glucos_trans"/>
</dbReference>
<accession>A0A8X8A7F6</accession>
<evidence type="ECO:0000256" key="2">
    <source>
        <dbReference type="ARBA" id="ARBA00009995"/>
    </source>
</evidence>
<evidence type="ECO:0000313" key="9">
    <source>
        <dbReference type="EMBL" id="KAG6781905.1"/>
    </source>
</evidence>
<dbReference type="PANTHER" id="PTHR11926:SF1179">
    <property type="entry name" value="GLYCOSYLTRANSFERASE"/>
    <property type="match status" value="1"/>
</dbReference>
<keyword evidence="3 5" id="KW-0808">Transferase</keyword>
<keyword evidence="5" id="KW-0328">Glycosyltransferase</keyword>
<dbReference type="EMBL" id="JAAWWB010000005">
    <property type="protein sequence ID" value="KAG6781905.1"/>
    <property type="molecule type" value="Genomic_DNA"/>
</dbReference>
<dbReference type="OrthoDB" id="5835829at2759"/>
<evidence type="ECO:0000256" key="3">
    <source>
        <dbReference type="ARBA" id="ARBA00022679"/>
    </source>
</evidence>
<dbReference type="AlphaFoldDB" id="A0A8X8A7F6"/>
<comment type="caution">
    <text evidence="9">The sequence shown here is derived from an EMBL/GenBank/DDBJ whole genome shotgun (WGS) entry which is preliminary data.</text>
</comment>
<dbReference type="InterPro" id="IPR058980">
    <property type="entry name" value="Glyco_transf_N"/>
</dbReference>
<feature type="domain" description="Glycosyltransferase N-terminal" evidence="8">
    <location>
        <begin position="7"/>
        <end position="45"/>
    </location>
</feature>
<dbReference type="FunFam" id="3.40.50.2000:FF:000019">
    <property type="entry name" value="Glycosyltransferase"/>
    <property type="match status" value="1"/>
</dbReference>
<dbReference type="EC" id="2.4.1.-" evidence="6"/>
<dbReference type="InterPro" id="IPR035595">
    <property type="entry name" value="UDP_glycos_trans_CS"/>
</dbReference>
<organism evidence="9 10">
    <name type="scientific">Populus tomentosa</name>
    <name type="common">Chinese white poplar</name>
    <dbReference type="NCBI Taxonomy" id="118781"/>
    <lineage>
        <taxon>Eukaryota</taxon>
        <taxon>Viridiplantae</taxon>
        <taxon>Streptophyta</taxon>
        <taxon>Embryophyta</taxon>
        <taxon>Tracheophyta</taxon>
        <taxon>Spermatophyta</taxon>
        <taxon>Magnoliopsida</taxon>
        <taxon>eudicotyledons</taxon>
        <taxon>Gunneridae</taxon>
        <taxon>Pentapetalae</taxon>
        <taxon>rosids</taxon>
        <taxon>fabids</taxon>
        <taxon>Malpighiales</taxon>
        <taxon>Salicaceae</taxon>
        <taxon>Saliceae</taxon>
        <taxon>Populus</taxon>
    </lineage>
</organism>